<comment type="caution">
    <text evidence="1">The sequence shown here is derived from an EMBL/GenBank/DDBJ whole genome shotgun (WGS) entry which is preliminary data.</text>
</comment>
<dbReference type="RefSeq" id="WP_120796501.1">
    <property type="nucleotide sequence ID" value="NZ_RBXL01000001.1"/>
</dbReference>
<evidence type="ECO:0000313" key="2">
    <source>
        <dbReference type="Proteomes" id="UP000274556"/>
    </source>
</evidence>
<dbReference type="Proteomes" id="UP000274556">
    <property type="component" value="Unassembled WGS sequence"/>
</dbReference>
<protein>
    <submittedName>
        <fullName evidence="1">Uncharacterized protein</fullName>
    </submittedName>
</protein>
<organism evidence="1 2">
    <name type="scientific">Thiocapsa rosea</name>
    <dbReference type="NCBI Taxonomy" id="69360"/>
    <lineage>
        <taxon>Bacteria</taxon>
        <taxon>Pseudomonadati</taxon>
        <taxon>Pseudomonadota</taxon>
        <taxon>Gammaproteobacteria</taxon>
        <taxon>Chromatiales</taxon>
        <taxon>Chromatiaceae</taxon>
        <taxon>Thiocapsa</taxon>
    </lineage>
</organism>
<dbReference type="OrthoDB" id="461333at2"/>
<keyword evidence="2" id="KW-1185">Reference proteome</keyword>
<dbReference type="EMBL" id="RBXL01000001">
    <property type="protein sequence ID" value="RKT43993.1"/>
    <property type="molecule type" value="Genomic_DNA"/>
</dbReference>
<evidence type="ECO:0000313" key="1">
    <source>
        <dbReference type="EMBL" id="RKT43993.1"/>
    </source>
</evidence>
<proteinExistence type="predicted"/>
<name>A0A495V5W0_9GAMM</name>
<accession>A0A495V5W0</accession>
<reference evidence="1 2" key="1">
    <citation type="submission" date="2018-10" db="EMBL/GenBank/DDBJ databases">
        <title>Genomic Encyclopedia of Archaeal and Bacterial Type Strains, Phase II (KMG-II): from individual species to whole genera.</title>
        <authorList>
            <person name="Goeker M."/>
        </authorList>
    </citation>
    <scope>NUCLEOTIDE SEQUENCE [LARGE SCALE GENOMIC DNA]</scope>
    <source>
        <strain evidence="1 2">DSM 235</strain>
    </source>
</reference>
<sequence length="105" mass="11377">MFADKKTRPSLYEQLEALPEGLTGEILNGQLYTQPRPSGAHVVTASALGYELFGPFQRGRGGPGGDWREISWCVGGLPVAVAPFDAVTIDLSDLWPPTEQLYSGR</sequence>
<dbReference type="AlphaFoldDB" id="A0A495V5W0"/>
<gene>
    <name evidence="1" type="ORF">BDD21_1363</name>
</gene>